<evidence type="ECO:0000256" key="1">
    <source>
        <dbReference type="SAM" id="SignalP"/>
    </source>
</evidence>
<gene>
    <name evidence="3" type="ORF">GCM10011611_65430</name>
</gene>
<accession>A0A8J2Z117</accession>
<feature type="domain" description="SGNH hydrolase-type esterase" evidence="2">
    <location>
        <begin position="224"/>
        <end position="428"/>
    </location>
</feature>
<organism evidence="3 4">
    <name type="scientific">Aliidongia dinghuensis</name>
    <dbReference type="NCBI Taxonomy" id="1867774"/>
    <lineage>
        <taxon>Bacteria</taxon>
        <taxon>Pseudomonadati</taxon>
        <taxon>Pseudomonadota</taxon>
        <taxon>Alphaproteobacteria</taxon>
        <taxon>Rhodospirillales</taxon>
        <taxon>Dongiaceae</taxon>
        <taxon>Aliidongia</taxon>
    </lineage>
</organism>
<evidence type="ECO:0000313" key="3">
    <source>
        <dbReference type="EMBL" id="GGF49954.1"/>
    </source>
</evidence>
<comment type="caution">
    <text evidence="3">The sequence shown here is derived from an EMBL/GenBank/DDBJ whole genome shotgun (WGS) entry which is preliminary data.</text>
</comment>
<dbReference type="PANTHER" id="PTHR43784:SF2">
    <property type="entry name" value="GDSL-LIKE LIPASE_ACYLHYDROLASE, PUTATIVE (AFU_ORTHOLOGUE AFUA_2G00820)-RELATED"/>
    <property type="match status" value="1"/>
</dbReference>
<feature type="signal peptide" evidence="1">
    <location>
        <begin position="1"/>
        <end position="22"/>
    </location>
</feature>
<dbReference type="Gene3D" id="3.40.50.1110">
    <property type="entry name" value="SGNH hydrolase"/>
    <property type="match status" value="1"/>
</dbReference>
<dbReference type="AlphaFoldDB" id="A0A8J2Z117"/>
<dbReference type="SUPFAM" id="SSF52266">
    <property type="entry name" value="SGNH hydrolase"/>
    <property type="match status" value="1"/>
</dbReference>
<protein>
    <submittedName>
        <fullName evidence="3">Lipolytic enzyme, G-D-S-L</fullName>
    </submittedName>
</protein>
<dbReference type="PANTHER" id="PTHR43784">
    <property type="entry name" value="GDSL-LIKE LIPASE/ACYLHYDROLASE, PUTATIVE (AFU_ORTHOLOGUE AFUA_2G00820)-RELATED"/>
    <property type="match status" value="1"/>
</dbReference>
<dbReference type="InterPro" id="IPR036514">
    <property type="entry name" value="SGNH_hydro_sf"/>
</dbReference>
<dbReference type="EMBL" id="BMJQ01000032">
    <property type="protein sequence ID" value="GGF49954.1"/>
    <property type="molecule type" value="Genomic_DNA"/>
</dbReference>
<keyword evidence="1" id="KW-0732">Signal</keyword>
<feature type="chain" id="PRO_5035160811" evidence="1">
    <location>
        <begin position="23"/>
        <end position="448"/>
    </location>
</feature>
<reference evidence="3" key="1">
    <citation type="journal article" date="2014" name="Int. J. Syst. Evol. Microbiol.">
        <title>Complete genome sequence of Corynebacterium casei LMG S-19264T (=DSM 44701T), isolated from a smear-ripened cheese.</title>
        <authorList>
            <consortium name="US DOE Joint Genome Institute (JGI-PGF)"/>
            <person name="Walter F."/>
            <person name="Albersmeier A."/>
            <person name="Kalinowski J."/>
            <person name="Ruckert C."/>
        </authorList>
    </citation>
    <scope>NUCLEOTIDE SEQUENCE</scope>
    <source>
        <strain evidence="3">CGMCC 1.15725</strain>
    </source>
</reference>
<dbReference type="InterPro" id="IPR053140">
    <property type="entry name" value="GDSL_Rv0518-like"/>
</dbReference>
<evidence type="ECO:0000259" key="2">
    <source>
        <dbReference type="Pfam" id="PF13472"/>
    </source>
</evidence>
<name>A0A8J2Z117_9PROT</name>
<reference evidence="3" key="2">
    <citation type="submission" date="2020-09" db="EMBL/GenBank/DDBJ databases">
        <authorList>
            <person name="Sun Q."/>
            <person name="Zhou Y."/>
        </authorList>
    </citation>
    <scope>NUCLEOTIDE SEQUENCE</scope>
    <source>
        <strain evidence="3">CGMCC 1.15725</strain>
    </source>
</reference>
<evidence type="ECO:0000313" key="4">
    <source>
        <dbReference type="Proteomes" id="UP000646365"/>
    </source>
</evidence>
<dbReference type="Pfam" id="PF13472">
    <property type="entry name" value="Lipase_GDSL_2"/>
    <property type="match status" value="1"/>
</dbReference>
<dbReference type="Proteomes" id="UP000646365">
    <property type="component" value="Unassembled WGS sequence"/>
</dbReference>
<dbReference type="InterPro" id="IPR013830">
    <property type="entry name" value="SGNH_hydro"/>
</dbReference>
<keyword evidence="4" id="KW-1185">Reference proteome</keyword>
<dbReference type="GO" id="GO:0016788">
    <property type="term" value="F:hydrolase activity, acting on ester bonds"/>
    <property type="evidence" value="ECO:0007669"/>
    <property type="project" value="UniProtKB-ARBA"/>
</dbReference>
<proteinExistence type="predicted"/>
<sequence length="448" mass="46766">MRLPRFLIALAFACSGIASAGAATMPHWITGWTGSVQGPYPTGNASAQPDLRFAFPVADEGAHDQTFRLMVRPSLWGREARFRLSNAYGTRPVTFDGVHVGLQRSGSVLVPGSNRPVTFAGRPSVTVLPGEEVWSDPVALPFVHGEPDTGLIGRRLAVSLHVVGVSGPMTWHAKGLTTSYVTAPGAGAKGDADGVLDFPFSTASWYFLNAVDMTAPRDAHLVVAFGDSITDGTASTLNGDDRWPDVLLQRLQAEGFDNVAVANTGIGGNQVLGPADYSPQKPSAGGPSALARLDRDVLGLSGVTAVIWLEGINDLSRNGNASAEAVIDGMKQGVARIRAKFPGVAVMGATVTTALGSTGAGHGDAAQDAKRKQLNDFIRGGGLFDAVADFDRATLDPATGQMKAEFVPESTTGGPGEKLHPNRAGYEAMARMIDLSALLGKAKRAGIR</sequence>